<proteinExistence type="predicted"/>
<dbReference type="Pfam" id="PF11184">
    <property type="entry name" value="DUF2969"/>
    <property type="match status" value="1"/>
</dbReference>
<accession>A0A1Q2D4U8</accession>
<dbReference type="InterPro" id="IPR021351">
    <property type="entry name" value="DUF2969"/>
</dbReference>
<dbReference type="AlphaFoldDB" id="A0A1Q2D4U8"/>
<evidence type="ECO:0000313" key="2">
    <source>
        <dbReference type="Proteomes" id="UP000188246"/>
    </source>
</evidence>
<keyword evidence="2" id="KW-1185">Reference proteome</keyword>
<protein>
    <recommendedName>
        <fullName evidence="3">DUF2969 domain-containing protein</fullName>
    </recommendedName>
</protein>
<evidence type="ECO:0008006" key="3">
    <source>
        <dbReference type="Google" id="ProtNLM"/>
    </source>
</evidence>
<gene>
    <name evidence="1" type="ORF">BW732_03020</name>
</gene>
<dbReference type="KEGG" id="vpi:BW732_03020"/>
<organism evidence="1 2">
    <name type="scientific">Vagococcus penaei</name>
    <dbReference type="NCBI Taxonomy" id="633807"/>
    <lineage>
        <taxon>Bacteria</taxon>
        <taxon>Bacillati</taxon>
        <taxon>Bacillota</taxon>
        <taxon>Bacilli</taxon>
        <taxon>Lactobacillales</taxon>
        <taxon>Enterococcaceae</taxon>
        <taxon>Vagococcus</taxon>
    </lineage>
</organism>
<sequence length="76" mass="8609">MKKNKSVEVELNEVTVQRNGEMVTIYQLTSGKTVIGEITELSENKFQVSSGTSFNLFTKSIDSGCEELLRYWNLTN</sequence>
<dbReference type="EMBL" id="CP019609">
    <property type="protein sequence ID" value="AQP53305.1"/>
    <property type="molecule type" value="Genomic_DNA"/>
</dbReference>
<reference evidence="1 2" key="1">
    <citation type="journal article" date="2010" name="Int. J. Syst. Evol. Microbiol.">
        <title>Vagococcus penaei sp. nov., isolated from spoilage microbiota of cooked shrimp (Penaeus vannamei).</title>
        <authorList>
            <person name="Jaffres E."/>
            <person name="Prevost H."/>
            <person name="Rossero A."/>
            <person name="Joffraud J.J."/>
            <person name="Dousset X."/>
        </authorList>
    </citation>
    <scope>NUCLEOTIDE SEQUENCE [LARGE SCALE GENOMIC DNA]</scope>
    <source>
        <strain evidence="1 2">CD276</strain>
    </source>
</reference>
<dbReference type="RefSeq" id="WP_161485503.1">
    <property type="nucleotide sequence ID" value="NZ_CP019609.1"/>
</dbReference>
<dbReference type="STRING" id="633807.BW732_03020"/>
<name>A0A1Q2D4U8_9ENTE</name>
<evidence type="ECO:0000313" key="1">
    <source>
        <dbReference type="EMBL" id="AQP53305.1"/>
    </source>
</evidence>
<dbReference type="Proteomes" id="UP000188246">
    <property type="component" value="Chromosome"/>
</dbReference>